<dbReference type="AlphaFoldDB" id="A0A8T2SJE1"/>
<evidence type="ECO:0000256" key="1">
    <source>
        <dbReference type="SAM" id="Phobius"/>
    </source>
</evidence>
<keyword evidence="1" id="KW-0472">Membrane</keyword>
<accession>A0A8T2SJE1</accession>
<reference evidence="2" key="1">
    <citation type="submission" date="2021-08" db="EMBL/GenBank/DDBJ databases">
        <title>WGS assembly of Ceratopteris richardii.</title>
        <authorList>
            <person name="Marchant D.B."/>
            <person name="Chen G."/>
            <person name="Jenkins J."/>
            <person name="Shu S."/>
            <person name="Leebens-Mack J."/>
            <person name="Grimwood J."/>
            <person name="Schmutz J."/>
            <person name="Soltis P."/>
            <person name="Soltis D."/>
            <person name="Chen Z.-H."/>
        </authorList>
    </citation>
    <scope>NUCLEOTIDE SEQUENCE</scope>
    <source>
        <strain evidence="2">Whitten #5841</strain>
        <tissue evidence="2">Leaf</tissue>
    </source>
</reference>
<protein>
    <submittedName>
        <fullName evidence="2">Uncharacterized protein</fullName>
    </submittedName>
</protein>
<name>A0A8T2SJE1_CERRI</name>
<keyword evidence="3" id="KW-1185">Reference proteome</keyword>
<feature type="transmembrane region" description="Helical" evidence="1">
    <location>
        <begin position="44"/>
        <end position="65"/>
    </location>
</feature>
<gene>
    <name evidence="2" type="ORF">KP509_19G003500</name>
</gene>
<sequence length="104" mass="12228">MESMCASSNNFVVSQSMTTPFIFFERRLNTILCDSFKAVFIHSILHQNCCKLSVCLRWFLIFLFFSSRKEKRMKLKQIVATLFNATQSHQLIHQNQGTCRLQCR</sequence>
<keyword evidence="1" id="KW-1133">Transmembrane helix</keyword>
<evidence type="ECO:0000313" key="2">
    <source>
        <dbReference type="EMBL" id="KAH7351572.1"/>
    </source>
</evidence>
<dbReference type="EMBL" id="CM035424">
    <property type="protein sequence ID" value="KAH7351572.1"/>
    <property type="molecule type" value="Genomic_DNA"/>
</dbReference>
<comment type="caution">
    <text evidence="2">The sequence shown here is derived from an EMBL/GenBank/DDBJ whole genome shotgun (WGS) entry which is preliminary data.</text>
</comment>
<evidence type="ECO:0000313" key="3">
    <source>
        <dbReference type="Proteomes" id="UP000825935"/>
    </source>
</evidence>
<proteinExistence type="predicted"/>
<organism evidence="2 3">
    <name type="scientific">Ceratopteris richardii</name>
    <name type="common">Triangle waterfern</name>
    <dbReference type="NCBI Taxonomy" id="49495"/>
    <lineage>
        <taxon>Eukaryota</taxon>
        <taxon>Viridiplantae</taxon>
        <taxon>Streptophyta</taxon>
        <taxon>Embryophyta</taxon>
        <taxon>Tracheophyta</taxon>
        <taxon>Polypodiopsida</taxon>
        <taxon>Polypodiidae</taxon>
        <taxon>Polypodiales</taxon>
        <taxon>Pteridineae</taxon>
        <taxon>Pteridaceae</taxon>
        <taxon>Parkerioideae</taxon>
        <taxon>Ceratopteris</taxon>
    </lineage>
</organism>
<dbReference type="Proteomes" id="UP000825935">
    <property type="component" value="Chromosome 19"/>
</dbReference>
<keyword evidence="1" id="KW-0812">Transmembrane</keyword>